<keyword evidence="6" id="KW-1185">Reference proteome</keyword>
<dbReference type="SMART" id="SM00331">
    <property type="entry name" value="PP2C_SIG"/>
    <property type="match status" value="1"/>
</dbReference>
<dbReference type="EMBL" id="JBHTGP010000005">
    <property type="protein sequence ID" value="MFD0684916.1"/>
    <property type="molecule type" value="Genomic_DNA"/>
</dbReference>
<evidence type="ECO:0000259" key="3">
    <source>
        <dbReference type="PROSITE" id="PS50112"/>
    </source>
</evidence>
<dbReference type="SUPFAM" id="SSF55781">
    <property type="entry name" value="GAF domain-like"/>
    <property type="match status" value="1"/>
</dbReference>
<evidence type="ECO:0000259" key="4">
    <source>
        <dbReference type="PROSITE" id="PS50113"/>
    </source>
</evidence>
<dbReference type="SUPFAM" id="SSF81606">
    <property type="entry name" value="PP2C-like"/>
    <property type="match status" value="1"/>
</dbReference>
<dbReference type="SMART" id="SM00091">
    <property type="entry name" value="PAS"/>
    <property type="match status" value="2"/>
</dbReference>
<dbReference type="Gene3D" id="3.60.40.10">
    <property type="entry name" value="PPM-type phosphatase domain"/>
    <property type="match status" value="1"/>
</dbReference>
<accession>A0ABW2XFA1</accession>
<dbReference type="Pfam" id="PF13185">
    <property type="entry name" value="GAF_2"/>
    <property type="match status" value="1"/>
</dbReference>
<dbReference type="SMART" id="SM00065">
    <property type="entry name" value="GAF"/>
    <property type="match status" value="1"/>
</dbReference>
<dbReference type="PANTHER" id="PTHR43156">
    <property type="entry name" value="STAGE II SPORULATION PROTEIN E-RELATED"/>
    <property type="match status" value="1"/>
</dbReference>
<dbReference type="Pfam" id="PF08447">
    <property type="entry name" value="PAS_3"/>
    <property type="match status" value="1"/>
</dbReference>
<dbReference type="InterPro" id="IPR013655">
    <property type="entry name" value="PAS_fold_3"/>
</dbReference>
<evidence type="ECO:0000313" key="5">
    <source>
        <dbReference type="EMBL" id="MFD0684916.1"/>
    </source>
</evidence>
<comment type="caution">
    <text evidence="5">The sequence shown here is derived from an EMBL/GenBank/DDBJ whole genome shotgun (WGS) entry which is preliminary data.</text>
</comment>
<dbReference type="InterPro" id="IPR000014">
    <property type="entry name" value="PAS"/>
</dbReference>
<name>A0ABW2XFA1_9ACTN</name>
<proteinExistence type="predicted"/>
<dbReference type="InterPro" id="IPR003018">
    <property type="entry name" value="GAF"/>
</dbReference>
<dbReference type="InterPro" id="IPR013656">
    <property type="entry name" value="PAS_4"/>
</dbReference>
<evidence type="ECO:0000256" key="2">
    <source>
        <dbReference type="SAM" id="MobiDB-lite"/>
    </source>
</evidence>
<feature type="domain" description="PAC" evidence="4">
    <location>
        <begin position="98"/>
        <end position="160"/>
    </location>
</feature>
<dbReference type="PROSITE" id="PS50113">
    <property type="entry name" value="PAC"/>
    <property type="match status" value="2"/>
</dbReference>
<dbReference type="InterPro" id="IPR029016">
    <property type="entry name" value="GAF-like_dom_sf"/>
</dbReference>
<dbReference type="InterPro" id="IPR035965">
    <property type="entry name" value="PAS-like_dom_sf"/>
</dbReference>
<protein>
    <submittedName>
        <fullName evidence="5">SpoIIE family protein phosphatase</fullName>
    </submittedName>
</protein>
<keyword evidence="1" id="KW-0378">Hydrolase</keyword>
<dbReference type="SUPFAM" id="SSF55785">
    <property type="entry name" value="PYP-like sensor domain (PAS domain)"/>
    <property type="match status" value="2"/>
</dbReference>
<dbReference type="CDD" id="cd00130">
    <property type="entry name" value="PAS"/>
    <property type="match status" value="1"/>
</dbReference>
<dbReference type="InterPro" id="IPR001932">
    <property type="entry name" value="PPM-type_phosphatase-like_dom"/>
</dbReference>
<dbReference type="Pfam" id="PF08448">
    <property type="entry name" value="PAS_4"/>
    <property type="match status" value="1"/>
</dbReference>
<dbReference type="InterPro" id="IPR052016">
    <property type="entry name" value="Bact_Sigma-Reg"/>
</dbReference>
<dbReference type="RefSeq" id="WP_131757544.1">
    <property type="nucleotide sequence ID" value="NZ_CAACUY010000033.1"/>
</dbReference>
<dbReference type="InterPro" id="IPR036457">
    <property type="entry name" value="PPM-type-like_dom_sf"/>
</dbReference>
<organism evidence="5 6">
    <name type="scientific">Actinomadura fibrosa</name>
    <dbReference type="NCBI Taxonomy" id="111802"/>
    <lineage>
        <taxon>Bacteria</taxon>
        <taxon>Bacillati</taxon>
        <taxon>Actinomycetota</taxon>
        <taxon>Actinomycetes</taxon>
        <taxon>Streptosporangiales</taxon>
        <taxon>Thermomonosporaceae</taxon>
        <taxon>Actinomadura</taxon>
    </lineage>
</organism>
<dbReference type="NCBIfam" id="TIGR00229">
    <property type="entry name" value="sensory_box"/>
    <property type="match status" value="1"/>
</dbReference>
<gene>
    <name evidence="5" type="ORF">ACFQZM_10430</name>
</gene>
<feature type="region of interest" description="Disordered" evidence="2">
    <location>
        <begin position="593"/>
        <end position="627"/>
    </location>
</feature>
<dbReference type="Pfam" id="PF07228">
    <property type="entry name" value="SpoIIE"/>
    <property type="match status" value="1"/>
</dbReference>
<feature type="domain" description="PAS" evidence="3">
    <location>
        <begin position="161"/>
        <end position="231"/>
    </location>
</feature>
<feature type="domain" description="PAC" evidence="4">
    <location>
        <begin position="234"/>
        <end position="285"/>
    </location>
</feature>
<dbReference type="InterPro" id="IPR000700">
    <property type="entry name" value="PAS-assoc_C"/>
</dbReference>
<sequence>MSTETSVPHPRVSGVEGQPMDASDAALYATLLKEAPGGLAFFDGDLRCRRANDALAALLRVPVRDLQQRRPSEVLPGNLATAFETALRKVLAEDRPLSDLDLVVPTGDPPGDAALATAVEERILACTWLPARGPDGQALGVVLTALDVTERRRAEEVIRRKEQRYRSLVEASAQVVWVAAPGGGVIDDAPEWRAITGQTPDDYAVGGWLSVIHPEDRPRIEATWRECVEDNRVFETNYRVRTKSGTYRHFDVRAVPIWQGGAVIEWVGANTDVTGQREAEEMRGRLTEQLSAAALRTARLQQATSMLAEALTVSQVVQVITEVGRSAIGADYSAVALLDDDKLRLSIVAPSQPGGEGEARPASRDDIKVSDQTVMSVAVRESRPFLAEHPDSLRLQLGHDEKGLFAQHTGERAWVGLPLLAAGAPIGALRFSFTRPREITEEERVFLEALAGQCALAVERALLFEREHKTAEELQRSLLPSDLPQLPGMVLAARYNPATRHVQVGGDWYDVFRLPDDRLAVAVGDVMGKGVLAAAGMGRVRNALRALALNDPRPAAVLAGLDRLFSATEDEEQFTTVAYAVIDPETGRGAFSNAGHPPPLLISPDTPARVSTREPGTPLGWPSQRQQTSFSIETGNTVVFYSDGLVENRRRGVDAGLEELVAVAADAPPEVVGDPERLVDFLVDRMLAGYEQVDDVTVLALHVPPKPA</sequence>
<dbReference type="Proteomes" id="UP001597063">
    <property type="component" value="Unassembled WGS sequence"/>
</dbReference>
<dbReference type="PANTHER" id="PTHR43156:SF2">
    <property type="entry name" value="STAGE II SPORULATION PROTEIN E"/>
    <property type="match status" value="1"/>
</dbReference>
<evidence type="ECO:0000256" key="1">
    <source>
        <dbReference type="ARBA" id="ARBA00022801"/>
    </source>
</evidence>
<dbReference type="Gene3D" id="3.30.450.40">
    <property type="match status" value="1"/>
</dbReference>
<dbReference type="Gene3D" id="3.30.450.20">
    <property type="entry name" value="PAS domain"/>
    <property type="match status" value="2"/>
</dbReference>
<evidence type="ECO:0000313" key="6">
    <source>
        <dbReference type="Proteomes" id="UP001597063"/>
    </source>
</evidence>
<reference evidence="6" key="1">
    <citation type="journal article" date="2019" name="Int. J. Syst. Evol. Microbiol.">
        <title>The Global Catalogue of Microorganisms (GCM) 10K type strain sequencing project: providing services to taxonomists for standard genome sequencing and annotation.</title>
        <authorList>
            <consortium name="The Broad Institute Genomics Platform"/>
            <consortium name="The Broad Institute Genome Sequencing Center for Infectious Disease"/>
            <person name="Wu L."/>
            <person name="Ma J."/>
        </authorList>
    </citation>
    <scope>NUCLEOTIDE SEQUENCE [LARGE SCALE GENOMIC DNA]</scope>
    <source>
        <strain evidence="6">JCM 9371</strain>
    </source>
</reference>
<dbReference type="PROSITE" id="PS50112">
    <property type="entry name" value="PAS"/>
    <property type="match status" value="1"/>
</dbReference>